<evidence type="ECO:0000256" key="1">
    <source>
        <dbReference type="ARBA" id="ARBA00000382"/>
    </source>
</evidence>
<evidence type="ECO:0000256" key="3">
    <source>
        <dbReference type="ARBA" id="ARBA00012780"/>
    </source>
</evidence>
<evidence type="ECO:0000256" key="6">
    <source>
        <dbReference type="ARBA" id="ARBA00023295"/>
    </source>
</evidence>
<dbReference type="GO" id="GO:0042973">
    <property type="term" value="F:glucan endo-1,3-beta-D-glucosidase activity"/>
    <property type="evidence" value="ECO:0007669"/>
    <property type="project" value="UniProtKB-EC"/>
</dbReference>
<dbReference type="PANTHER" id="PTHR32227">
    <property type="entry name" value="GLUCAN ENDO-1,3-BETA-GLUCOSIDASE BG1-RELATED-RELATED"/>
    <property type="match status" value="1"/>
</dbReference>
<dbReference type="FunFam" id="3.20.20.80:FF:000005">
    <property type="entry name" value="Glucan endo-1,3-beta-glucosidase 14"/>
    <property type="match status" value="1"/>
</dbReference>
<keyword evidence="8" id="KW-1133">Transmembrane helix</keyword>
<dbReference type="InterPro" id="IPR044965">
    <property type="entry name" value="Glyco_hydro_17_plant"/>
</dbReference>
<dbReference type="SUPFAM" id="SSF51445">
    <property type="entry name" value="(Trans)glycosidases"/>
    <property type="match status" value="1"/>
</dbReference>
<comment type="catalytic activity">
    <reaction evidence="1">
        <text>Hydrolysis of (1-&gt;3)-beta-D-glucosidic linkages in (1-&gt;3)-beta-D-glucans.</text>
        <dbReference type="EC" id="3.2.1.39"/>
    </reaction>
</comment>
<proteinExistence type="inferred from homology"/>
<keyword evidence="8" id="KW-0472">Membrane</keyword>
<dbReference type="GO" id="GO:0005975">
    <property type="term" value="P:carbohydrate metabolic process"/>
    <property type="evidence" value="ECO:0007669"/>
    <property type="project" value="InterPro"/>
</dbReference>
<sequence length="393" mass="42155">MAAILVPFVLLLLSGTSNVWGGVVGINYGQIADNLPAPERVVGLLQSIGIKKARLYDADPRVLKAFANSGIEFVVGLDNSYVGNMTDPAKAVEWVKENVEAYLPGTNITSIAVGNEVYTGNDTALMANLVPAMQNVHAALVSLGLEGAINVLTAHSSGILGSSYPPSAGAFKPELTVFLRPLLDFHKQTGSPFLINAYPYFAYKADPDNIPLDYVLFQPNEGQVDGGSNLRYTNMLHAQIDSVYSAISALGYENLPVQVSETGWPSQGDPDEVGATFENARLYNGNLLRLLAQNQGTPMKPSVSLDAYVFALFNENLKTGETSERNYGLFKPDGTPAYDLGLHGSLSGSNNVSYTAAAAVAKGTRYHMFFLPLCLQVVLSCICPFILGELLTY</sequence>
<feature type="signal peptide" evidence="9">
    <location>
        <begin position="1"/>
        <end position="21"/>
    </location>
</feature>
<reference evidence="10" key="1">
    <citation type="submission" date="2015-02" db="EMBL/GenBank/DDBJ databases">
        <title>A transcriptome of Wollemia nobilis - a relic of Gondwana.</title>
        <authorList>
            <person name="Chia J.Y."/>
            <person name="Leong Y.S."/>
            <person name="Abdul Karim S."/>
            <person name="Wan Azmi N."/>
            <person name="Hercus R."/>
            <person name="Croft L."/>
        </authorList>
    </citation>
    <scope>NUCLEOTIDE SEQUENCE</scope>
    <source>
        <strain evidence="10">MaeBrown</strain>
        <tissue evidence="10">Leaf</tissue>
    </source>
</reference>
<evidence type="ECO:0000256" key="8">
    <source>
        <dbReference type="SAM" id="Phobius"/>
    </source>
</evidence>
<protein>
    <recommendedName>
        <fullName evidence="3">glucan endo-1,3-beta-D-glucosidase</fullName>
        <ecNumber evidence="3">3.2.1.39</ecNumber>
    </recommendedName>
</protein>
<organism evidence="10">
    <name type="scientific">Wollemia nobilis</name>
    <dbReference type="NCBI Taxonomy" id="56998"/>
    <lineage>
        <taxon>Eukaryota</taxon>
        <taxon>Viridiplantae</taxon>
        <taxon>Streptophyta</taxon>
        <taxon>Embryophyta</taxon>
        <taxon>Tracheophyta</taxon>
        <taxon>Spermatophyta</taxon>
        <taxon>Pinopsida</taxon>
        <taxon>Pinidae</taxon>
        <taxon>Conifers II</taxon>
        <taxon>Araucariales</taxon>
        <taxon>Araucariaceae</taxon>
        <taxon>Wollemia</taxon>
    </lineage>
</organism>
<evidence type="ECO:0000256" key="2">
    <source>
        <dbReference type="ARBA" id="ARBA00008773"/>
    </source>
</evidence>
<feature type="transmembrane region" description="Helical" evidence="8">
    <location>
        <begin position="366"/>
        <end position="387"/>
    </location>
</feature>
<accession>A0A0C9QUN9</accession>
<evidence type="ECO:0000256" key="4">
    <source>
        <dbReference type="ARBA" id="ARBA00022729"/>
    </source>
</evidence>
<evidence type="ECO:0000256" key="7">
    <source>
        <dbReference type="RuleBase" id="RU004335"/>
    </source>
</evidence>
<evidence type="ECO:0000256" key="5">
    <source>
        <dbReference type="ARBA" id="ARBA00022801"/>
    </source>
</evidence>
<keyword evidence="6" id="KW-0326">Glycosidase</keyword>
<dbReference type="Pfam" id="PF00332">
    <property type="entry name" value="Glyco_hydro_17"/>
    <property type="match status" value="1"/>
</dbReference>
<dbReference type="EMBL" id="GCHU01008198">
    <property type="protein sequence ID" value="JAG88380.1"/>
    <property type="molecule type" value="Transcribed_RNA"/>
</dbReference>
<keyword evidence="4 9" id="KW-0732">Signal</keyword>
<feature type="chain" id="PRO_5002201728" description="glucan endo-1,3-beta-D-glucosidase" evidence="9">
    <location>
        <begin position="22"/>
        <end position="393"/>
    </location>
</feature>
<dbReference type="AlphaFoldDB" id="A0A0C9QUN9"/>
<evidence type="ECO:0000256" key="9">
    <source>
        <dbReference type="SAM" id="SignalP"/>
    </source>
</evidence>
<name>A0A0C9QUN9_9CONI</name>
<comment type="similarity">
    <text evidence="2 7">Belongs to the glycosyl hydrolase 17 family.</text>
</comment>
<dbReference type="Gene3D" id="3.20.20.80">
    <property type="entry name" value="Glycosidases"/>
    <property type="match status" value="1"/>
</dbReference>
<evidence type="ECO:0000313" key="10">
    <source>
        <dbReference type="EMBL" id="JAG88380.1"/>
    </source>
</evidence>
<keyword evidence="8" id="KW-0812">Transmembrane</keyword>
<dbReference type="InterPro" id="IPR017853">
    <property type="entry name" value="GH"/>
</dbReference>
<dbReference type="InterPro" id="IPR000490">
    <property type="entry name" value="Glyco_hydro_17"/>
</dbReference>
<keyword evidence="5" id="KW-0378">Hydrolase</keyword>
<dbReference type="EC" id="3.2.1.39" evidence="3"/>